<evidence type="ECO:0000313" key="3">
    <source>
        <dbReference type="Proteomes" id="UP000008694"/>
    </source>
</evidence>
<accession>D7L554</accession>
<name>D7L554_ARALL</name>
<protein>
    <recommendedName>
        <fullName evidence="1">F-box associated beta-propeller type 1 domain-containing protein</fullName>
    </recommendedName>
</protein>
<dbReference type="InterPro" id="IPR006527">
    <property type="entry name" value="F-box-assoc_dom_typ1"/>
</dbReference>
<feature type="domain" description="F-box associated beta-propeller type 1" evidence="1">
    <location>
        <begin position="1"/>
        <end position="74"/>
    </location>
</feature>
<dbReference type="AlphaFoldDB" id="D7L554"/>
<gene>
    <name evidence="2" type="ORF">ARALYDRAFT_899043</name>
</gene>
<keyword evidence="3" id="KW-1185">Reference proteome</keyword>
<dbReference type="EMBL" id="GL348715">
    <property type="protein sequence ID" value="EFH59792.1"/>
    <property type="molecule type" value="Genomic_DNA"/>
</dbReference>
<dbReference type="Gramene" id="scaffold_303013.1">
    <property type="protein sequence ID" value="scaffold_303013.1"/>
    <property type="gene ID" value="scaffold_303013.1"/>
</dbReference>
<evidence type="ECO:0000259" key="1">
    <source>
        <dbReference type="Pfam" id="PF07734"/>
    </source>
</evidence>
<dbReference type="HOGENOM" id="CLU_2657822_0_0_1"/>
<reference evidence="3" key="1">
    <citation type="journal article" date="2011" name="Nat. Genet.">
        <title>The Arabidopsis lyrata genome sequence and the basis of rapid genome size change.</title>
        <authorList>
            <person name="Hu T.T."/>
            <person name="Pattyn P."/>
            <person name="Bakker E.G."/>
            <person name="Cao J."/>
            <person name="Cheng J.-F."/>
            <person name="Clark R.M."/>
            <person name="Fahlgren N."/>
            <person name="Fawcett J.A."/>
            <person name="Grimwood J."/>
            <person name="Gundlach H."/>
            <person name="Haberer G."/>
            <person name="Hollister J.D."/>
            <person name="Ossowski S."/>
            <person name="Ottilar R.P."/>
            <person name="Salamov A.A."/>
            <person name="Schneeberger K."/>
            <person name="Spannagl M."/>
            <person name="Wang X."/>
            <person name="Yang L."/>
            <person name="Nasrallah M.E."/>
            <person name="Bergelson J."/>
            <person name="Carrington J.C."/>
            <person name="Gaut B.S."/>
            <person name="Schmutz J."/>
            <person name="Mayer K.F.X."/>
            <person name="Van de Peer Y."/>
            <person name="Grigoriev I.V."/>
            <person name="Nordborg M."/>
            <person name="Weigel D."/>
            <person name="Guo Y.-L."/>
        </authorList>
    </citation>
    <scope>NUCLEOTIDE SEQUENCE [LARGE SCALE GENOMIC DNA]</scope>
    <source>
        <strain evidence="3">cv. MN47</strain>
    </source>
</reference>
<dbReference type="Proteomes" id="UP000008694">
    <property type="component" value="Unassembled WGS sequence"/>
</dbReference>
<organism evidence="3">
    <name type="scientific">Arabidopsis lyrata subsp. lyrata</name>
    <name type="common">Lyre-leaved rock-cress</name>
    <dbReference type="NCBI Taxonomy" id="81972"/>
    <lineage>
        <taxon>Eukaryota</taxon>
        <taxon>Viridiplantae</taxon>
        <taxon>Streptophyta</taxon>
        <taxon>Embryophyta</taxon>
        <taxon>Tracheophyta</taxon>
        <taxon>Spermatophyta</taxon>
        <taxon>Magnoliopsida</taxon>
        <taxon>eudicotyledons</taxon>
        <taxon>Gunneridae</taxon>
        <taxon>Pentapetalae</taxon>
        <taxon>rosids</taxon>
        <taxon>malvids</taxon>
        <taxon>Brassicales</taxon>
        <taxon>Brassicaceae</taxon>
        <taxon>Camelineae</taxon>
        <taxon>Arabidopsis</taxon>
    </lineage>
</organism>
<evidence type="ECO:0000313" key="2">
    <source>
        <dbReference type="EMBL" id="EFH59792.1"/>
    </source>
</evidence>
<proteinExistence type="predicted"/>
<dbReference type="Pfam" id="PF07734">
    <property type="entry name" value="FBA_1"/>
    <property type="match status" value="1"/>
</dbReference>
<sequence>MVMMMDFRVYLMRVNLHNNVESCIKREAKLISLDDSVEVDVTRVVHCDGLLLCITKDYTKFVVCNPYLGQTRWIVV</sequence>